<dbReference type="AlphaFoldDB" id="K0S4M2"/>
<keyword evidence="3" id="KW-1185">Reference proteome</keyword>
<gene>
    <name evidence="2" type="ORF">THAOC_26628</name>
</gene>
<name>K0S4M2_THAOC</name>
<feature type="non-terminal residue" evidence="2">
    <location>
        <position position="1"/>
    </location>
</feature>
<feature type="region of interest" description="Disordered" evidence="1">
    <location>
        <begin position="1"/>
        <end position="102"/>
    </location>
</feature>
<reference evidence="2 3" key="1">
    <citation type="journal article" date="2012" name="Genome Biol.">
        <title>Genome and low-iron response of an oceanic diatom adapted to chronic iron limitation.</title>
        <authorList>
            <person name="Lommer M."/>
            <person name="Specht M."/>
            <person name="Roy A.S."/>
            <person name="Kraemer L."/>
            <person name="Andreson R."/>
            <person name="Gutowska M.A."/>
            <person name="Wolf J."/>
            <person name="Bergner S.V."/>
            <person name="Schilhabel M.B."/>
            <person name="Klostermeier U.C."/>
            <person name="Beiko R.G."/>
            <person name="Rosenstiel P."/>
            <person name="Hippler M."/>
            <person name="Laroche J."/>
        </authorList>
    </citation>
    <scope>NUCLEOTIDE SEQUENCE [LARGE SCALE GENOMIC DNA]</scope>
    <source>
        <strain evidence="2 3">CCMP1005</strain>
    </source>
</reference>
<comment type="caution">
    <text evidence="2">The sequence shown here is derived from an EMBL/GenBank/DDBJ whole genome shotgun (WGS) entry which is preliminary data.</text>
</comment>
<feature type="compositionally biased region" description="Basic and acidic residues" evidence="1">
    <location>
        <begin position="1"/>
        <end position="10"/>
    </location>
</feature>
<dbReference type="Proteomes" id="UP000266841">
    <property type="component" value="Unassembled WGS sequence"/>
</dbReference>
<proteinExistence type="predicted"/>
<sequence length="129" mass="13861">LWPDGRDRGSTEGGLAEVRRAESRRRALSSSRRRAADMQSPPRVPLPVRSPGSGRIPQALPSRRPAADNDPPHPATSSRASPAAAPPGVWTCRGPRGTGNSAMQQVLRRGVGKRRWTENLLVEGTREGG</sequence>
<evidence type="ECO:0000313" key="3">
    <source>
        <dbReference type="Proteomes" id="UP000266841"/>
    </source>
</evidence>
<protein>
    <submittedName>
        <fullName evidence="2">Uncharacterized protein</fullName>
    </submittedName>
</protein>
<feature type="compositionally biased region" description="Low complexity" evidence="1">
    <location>
        <begin position="75"/>
        <end position="87"/>
    </location>
</feature>
<dbReference type="EMBL" id="AGNL01036882">
    <property type="protein sequence ID" value="EJK53852.1"/>
    <property type="molecule type" value="Genomic_DNA"/>
</dbReference>
<evidence type="ECO:0000256" key="1">
    <source>
        <dbReference type="SAM" id="MobiDB-lite"/>
    </source>
</evidence>
<accession>K0S4M2</accession>
<evidence type="ECO:0000313" key="2">
    <source>
        <dbReference type="EMBL" id="EJK53852.1"/>
    </source>
</evidence>
<organism evidence="2 3">
    <name type="scientific">Thalassiosira oceanica</name>
    <name type="common">Marine diatom</name>
    <dbReference type="NCBI Taxonomy" id="159749"/>
    <lineage>
        <taxon>Eukaryota</taxon>
        <taxon>Sar</taxon>
        <taxon>Stramenopiles</taxon>
        <taxon>Ochrophyta</taxon>
        <taxon>Bacillariophyta</taxon>
        <taxon>Coscinodiscophyceae</taxon>
        <taxon>Thalassiosirophycidae</taxon>
        <taxon>Thalassiosirales</taxon>
        <taxon>Thalassiosiraceae</taxon>
        <taxon>Thalassiosira</taxon>
    </lineage>
</organism>